<protein>
    <submittedName>
        <fullName evidence="1">Uncharacterized protein</fullName>
    </submittedName>
</protein>
<accession>A0A2P4WX68</accession>
<sequence length="106" mass="12029">MELFLDDGFVLDTTEVSYRDQVLSLGTRAEKCASVLCRYKGHHAKGRRSTLTHRLLPRSQRPRFNKKTVLMFREEYNIGSRGSGAVLKHLCSLHRVAHSTPKSSAD</sequence>
<name>A0A2P4WX68_9STRA</name>
<dbReference type="AlphaFoldDB" id="A0A2P4WX68"/>
<evidence type="ECO:0000313" key="2">
    <source>
        <dbReference type="Proteomes" id="UP000237271"/>
    </source>
</evidence>
<dbReference type="OrthoDB" id="112166at2759"/>
<proteinExistence type="predicted"/>
<dbReference type="Proteomes" id="UP000237271">
    <property type="component" value="Unassembled WGS sequence"/>
</dbReference>
<reference evidence="1 2" key="1">
    <citation type="journal article" date="2017" name="Genome Biol. Evol.">
        <title>Phytophthora megakarya and P. palmivora, closely related causal agents of cacao black pod rot, underwent increases in genome sizes and gene numbers by different mechanisms.</title>
        <authorList>
            <person name="Ali S.S."/>
            <person name="Shao J."/>
            <person name="Lary D.J."/>
            <person name="Kronmiller B."/>
            <person name="Shen D."/>
            <person name="Strem M.D."/>
            <person name="Amoako-Attah I."/>
            <person name="Akrofi A.Y."/>
            <person name="Begoude B.A."/>
            <person name="Ten Hoopen G.M."/>
            <person name="Coulibaly K."/>
            <person name="Kebe B.I."/>
            <person name="Melnick R.L."/>
            <person name="Guiltinan M.J."/>
            <person name="Tyler B.M."/>
            <person name="Meinhardt L.W."/>
            <person name="Bailey B.A."/>
        </authorList>
    </citation>
    <scope>NUCLEOTIDE SEQUENCE [LARGE SCALE GENOMIC DNA]</scope>
    <source>
        <strain evidence="2">sbr112.9</strain>
    </source>
</reference>
<evidence type="ECO:0000313" key="1">
    <source>
        <dbReference type="EMBL" id="POM57898.1"/>
    </source>
</evidence>
<comment type="caution">
    <text evidence="1">The sequence shown here is derived from an EMBL/GenBank/DDBJ whole genome shotgun (WGS) entry which is preliminary data.</text>
</comment>
<organism evidence="1 2">
    <name type="scientific">Phytophthora palmivora</name>
    <dbReference type="NCBI Taxonomy" id="4796"/>
    <lineage>
        <taxon>Eukaryota</taxon>
        <taxon>Sar</taxon>
        <taxon>Stramenopiles</taxon>
        <taxon>Oomycota</taxon>
        <taxon>Peronosporomycetes</taxon>
        <taxon>Peronosporales</taxon>
        <taxon>Peronosporaceae</taxon>
        <taxon>Phytophthora</taxon>
    </lineage>
</organism>
<dbReference type="EMBL" id="NCKW01020454">
    <property type="protein sequence ID" value="POM57898.1"/>
    <property type="molecule type" value="Genomic_DNA"/>
</dbReference>
<gene>
    <name evidence="1" type="ORF">PHPALM_37533</name>
</gene>
<keyword evidence="2" id="KW-1185">Reference proteome</keyword>